<organism evidence="1 2">
    <name type="scientific">Dreissena polymorpha</name>
    <name type="common">Zebra mussel</name>
    <name type="synonym">Mytilus polymorpha</name>
    <dbReference type="NCBI Taxonomy" id="45954"/>
    <lineage>
        <taxon>Eukaryota</taxon>
        <taxon>Metazoa</taxon>
        <taxon>Spiralia</taxon>
        <taxon>Lophotrochozoa</taxon>
        <taxon>Mollusca</taxon>
        <taxon>Bivalvia</taxon>
        <taxon>Autobranchia</taxon>
        <taxon>Heteroconchia</taxon>
        <taxon>Euheterodonta</taxon>
        <taxon>Imparidentia</taxon>
        <taxon>Neoheterodontei</taxon>
        <taxon>Myida</taxon>
        <taxon>Dreissenoidea</taxon>
        <taxon>Dreissenidae</taxon>
        <taxon>Dreissena</taxon>
    </lineage>
</organism>
<evidence type="ECO:0000313" key="2">
    <source>
        <dbReference type="Proteomes" id="UP000828390"/>
    </source>
</evidence>
<name>A0A9D4K4I1_DREPO</name>
<proteinExistence type="predicted"/>
<gene>
    <name evidence="1" type="ORF">DPMN_106174</name>
</gene>
<reference evidence="1" key="1">
    <citation type="journal article" date="2019" name="bioRxiv">
        <title>The Genome of the Zebra Mussel, Dreissena polymorpha: A Resource for Invasive Species Research.</title>
        <authorList>
            <person name="McCartney M.A."/>
            <person name="Auch B."/>
            <person name="Kono T."/>
            <person name="Mallez S."/>
            <person name="Zhang Y."/>
            <person name="Obille A."/>
            <person name="Becker A."/>
            <person name="Abrahante J.E."/>
            <person name="Garbe J."/>
            <person name="Badalamenti J.P."/>
            <person name="Herman A."/>
            <person name="Mangelson H."/>
            <person name="Liachko I."/>
            <person name="Sullivan S."/>
            <person name="Sone E.D."/>
            <person name="Koren S."/>
            <person name="Silverstein K.A.T."/>
            <person name="Beckman K.B."/>
            <person name="Gohl D.M."/>
        </authorList>
    </citation>
    <scope>NUCLEOTIDE SEQUENCE</scope>
    <source>
        <strain evidence="1">Duluth1</strain>
        <tissue evidence="1">Whole animal</tissue>
    </source>
</reference>
<accession>A0A9D4K4I1</accession>
<dbReference type="Proteomes" id="UP000828390">
    <property type="component" value="Unassembled WGS sequence"/>
</dbReference>
<sequence length="67" mass="7334">MHKFNQVFKCKVVYYSDFGRVGCPVSTVVGTRASHIGHPGSITGFHACELGYRSPYWTDEGSTGYSG</sequence>
<dbReference type="EMBL" id="JAIWYP010000004">
    <property type="protein sequence ID" value="KAH3832878.1"/>
    <property type="molecule type" value="Genomic_DNA"/>
</dbReference>
<reference evidence="1" key="2">
    <citation type="submission" date="2020-11" db="EMBL/GenBank/DDBJ databases">
        <authorList>
            <person name="McCartney M.A."/>
            <person name="Auch B."/>
            <person name="Kono T."/>
            <person name="Mallez S."/>
            <person name="Becker A."/>
            <person name="Gohl D.M."/>
            <person name="Silverstein K.A.T."/>
            <person name="Koren S."/>
            <person name="Bechman K.B."/>
            <person name="Herman A."/>
            <person name="Abrahante J.E."/>
            <person name="Garbe J."/>
        </authorList>
    </citation>
    <scope>NUCLEOTIDE SEQUENCE</scope>
    <source>
        <strain evidence="1">Duluth1</strain>
        <tissue evidence="1">Whole animal</tissue>
    </source>
</reference>
<evidence type="ECO:0000313" key="1">
    <source>
        <dbReference type="EMBL" id="KAH3832878.1"/>
    </source>
</evidence>
<keyword evidence="2" id="KW-1185">Reference proteome</keyword>
<dbReference type="AlphaFoldDB" id="A0A9D4K4I1"/>
<comment type="caution">
    <text evidence="1">The sequence shown here is derived from an EMBL/GenBank/DDBJ whole genome shotgun (WGS) entry which is preliminary data.</text>
</comment>
<protein>
    <submittedName>
        <fullName evidence="1">Uncharacterized protein</fullName>
    </submittedName>
</protein>